<keyword evidence="4" id="KW-1185">Reference proteome</keyword>
<evidence type="ECO:0000313" key="4">
    <source>
        <dbReference type="Proteomes" id="UP000675881"/>
    </source>
</evidence>
<dbReference type="PROSITE" id="PS50240">
    <property type="entry name" value="TRYPSIN_DOM"/>
    <property type="match status" value="1"/>
</dbReference>
<name>A0A7R8D0Y9_LEPSM</name>
<dbReference type="InterPro" id="IPR001314">
    <property type="entry name" value="Peptidase_S1A"/>
</dbReference>
<dbReference type="OrthoDB" id="9425590at2759"/>
<dbReference type="SMART" id="SM00020">
    <property type="entry name" value="Tryp_SPc"/>
    <property type="match status" value="1"/>
</dbReference>
<dbReference type="InterPro" id="IPR018114">
    <property type="entry name" value="TRYPSIN_HIS"/>
</dbReference>
<dbReference type="Pfam" id="PF00089">
    <property type="entry name" value="Trypsin"/>
    <property type="match status" value="1"/>
</dbReference>
<dbReference type="CDD" id="cd00190">
    <property type="entry name" value="Tryp_SPc"/>
    <property type="match status" value="1"/>
</dbReference>
<dbReference type="PANTHER" id="PTHR24252:SF7">
    <property type="entry name" value="HYALIN"/>
    <property type="match status" value="1"/>
</dbReference>
<dbReference type="PROSITE" id="PS00134">
    <property type="entry name" value="TRYPSIN_HIS"/>
    <property type="match status" value="1"/>
</dbReference>
<dbReference type="InterPro" id="IPR009003">
    <property type="entry name" value="Peptidase_S1_PA"/>
</dbReference>
<keyword evidence="1" id="KW-1015">Disulfide bond</keyword>
<dbReference type="FunFam" id="2.40.10.10:FF:000002">
    <property type="entry name" value="Transmembrane protease serine"/>
    <property type="match status" value="1"/>
</dbReference>
<dbReference type="InterPro" id="IPR043504">
    <property type="entry name" value="Peptidase_S1_PA_chymotrypsin"/>
</dbReference>
<dbReference type="GO" id="GO:0004252">
    <property type="term" value="F:serine-type endopeptidase activity"/>
    <property type="evidence" value="ECO:0007669"/>
    <property type="project" value="InterPro"/>
</dbReference>
<protein>
    <submittedName>
        <fullName evidence="3">(salmon louse) hypothetical protein</fullName>
    </submittedName>
</protein>
<dbReference type="InterPro" id="IPR033116">
    <property type="entry name" value="TRYPSIN_SER"/>
</dbReference>
<gene>
    <name evidence="3" type="ORF">LSAA_12514</name>
</gene>
<accession>A0A7R8D0Y9</accession>
<dbReference type="SUPFAM" id="SSF50494">
    <property type="entry name" value="Trypsin-like serine proteases"/>
    <property type="match status" value="1"/>
</dbReference>
<dbReference type="PRINTS" id="PR00722">
    <property type="entry name" value="CHYMOTRYPSIN"/>
</dbReference>
<comment type="similarity">
    <text evidence="2">Belongs to the peptidase S1 family. CLIP subfamily.</text>
</comment>
<reference evidence="3" key="1">
    <citation type="submission" date="2021-02" db="EMBL/GenBank/DDBJ databases">
        <authorList>
            <person name="Bekaert M."/>
        </authorList>
    </citation>
    <scope>NUCLEOTIDE SEQUENCE</scope>
    <source>
        <strain evidence="3">IoA-00</strain>
    </source>
</reference>
<dbReference type="Gene3D" id="2.40.10.10">
    <property type="entry name" value="Trypsin-like serine proteases"/>
    <property type="match status" value="2"/>
</dbReference>
<proteinExistence type="inferred from homology"/>
<sequence length="514" mass="58152">MMKKKNVLLIKNIILLEFSAIKLFRDEVLLTTRLPVLYCHTVYPTPSQRLRYIKISSRHFLQIMLICVLVLIFVVDEALPFDNESEETSRQLTHQLLDLNLGYNVFSTDVLKRFNDSPFESDYGYIHDSDVAFRDPQNNDDGLGENDFFLHASSEQRHPRDFENSGRGGEDLWTSESFWPARPARRPRFFQGFPRYRRRFRPHTKTFVGDQHKCGSGSCEFFLFCWLTGGLIEGGCGGFLFACCQRPSAEGTQLIVEKDKTTRPELEYGPIQNEPTCGLSNNNHNVAQRRIVGGDEAGFGSFPWQAYIRIGTSRCGGSLVNEWYVITAGHCVARASANQIRVTLGEYVLKSHAEPLPGRTYGASRIKLFVFKNRRVDYAPHISPICLPPKNMEMSNYHGWASGWGALEAGSRLRPKTLQVVDVPMIANRECEKWHRRKGINVIIYDEMVCAGYFKGGKDSCQGDSGGPLMTEVDGRWTLIGIVSAGYSCAKRGQPGIYHRVPHTSDWISHSISS</sequence>
<dbReference type="PANTHER" id="PTHR24252">
    <property type="entry name" value="ACROSIN-RELATED"/>
    <property type="match status" value="1"/>
</dbReference>
<dbReference type="Proteomes" id="UP000675881">
    <property type="component" value="Chromosome 6"/>
</dbReference>
<evidence type="ECO:0000313" key="3">
    <source>
        <dbReference type="EMBL" id="CAF2989042.1"/>
    </source>
</evidence>
<dbReference type="PROSITE" id="PS00135">
    <property type="entry name" value="TRYPSIN_SER"/>
    <property type="match status" value="1"/>
</dbReference>
<dbReference type="AlphaFoldDB" id="A0A7R8D0Y9"/>
<dbReference type="EMBL" id="HG994585">
    <property type="protein sequence ID" value="CAF2989042.1"/>
    <property type="molecule type" value="Genomic_DNA"/>
</dbReference>
<evidence type="ECO:0000256" key="1">
    <source>
        <dbReference type="ARBA" id="ARBA00023157"/>
    </source>
</evidence>
<organism evidence="3 4">
    <name type="scientific">Lepeophtheirus salmonis</name>
    <name type="common">Salmon louse</name>
    <name type="synonym">Caligus salmonis</name>
    <dbReference type="NCBI Taxonomy" id="72036"/>
    <lineage>
        <taxon>Eukaryota</taxon>
        <taxon>Metazoa</taxon>
        <taxon>Ecdysozoa</taxon>
        <taxon>Arthropoda</taxon>
        <taxon>Crustacea</taxon>
        <taxon>Multicrustacea</taxon>
        <taxon>Hexanauplia</taxon>
        <taxon>Copepoda</taxon>
        <taxon>Siphonostomatoida</taxon>
        <taxon>Caligidae</taxon>
        <taxon>Lepeophtheirus</taxon>
    </lineage>
</organism>
<dbReference type="GO" id="GO:0006508">
    <property type="term" value="P:proteolysis"/>
    <property type="evidence" value="ECO:0007669"/>
    <property type="project" value="InterPro"/>
</dbReference>
<dbReference type="InterPro" id="IPR001254">
    <property type="entry name" value="Trypsin_dom"/>
</dbReference>
<evidence type="ECO:0000256" key="2">
    <source>
        <dbReference type="ARBA" id="ARBA00024195"/>
    </source>
</evidence>